<keyword evidence="11" id="KW-1185">Reference proteome</keyword>
<evidence type="ECO:0000313" key="11">
    <source>
        <dbReference type="Proteomes" id="UP000076738"/>
    </source>
</evidence>
<dbReference type="PANTHER" id="PTHR22981">
    <property type="entry name" value="3-HYDROXYISOBUTYRATE DEHYDROGENASE-RELATED"/>
    <property type="match status" value="1"/>
</dbReference>
<evidence type="ECO:0000256" key="3">
    <source>
        <dbReference type="ARBA" id="ARBA00012991"/>
    </source>
</evidence>
<dbReference type="SUPFAM" id="SSF48179">
    <property type="entry name" value="6-phosphogluconate dehydrogenase C-terminal domain-like"/>
    <property type="match status" value="1"/>
</dbReference>
<evidence type="ECO:0000256" key="7">
    <source>
        <dbReference type="ARBA" id="ARBA00049197"/>
    </source>
</evidence>
<keyword evidence="5" id="KW-0560">Oxidoreductase</keyword>
<comment type="pathway">
    <text evidence="1">Amino-acid degradation; L-valine degradation.</text>
</comment>
<dbReference type="PANTHER" id="PTHR22981:SF7">
    <property type="entry name" value="3-HYDROXYISOBUTYRATE DEHYDROGENASE, MITOCHONDRIAL"/>
    <property type="match status" value="1"/>
</dbReference>
<dbReference type="GO" id="GO:0050661">
    <property type="term" value="F:NADP binding"/>
    <property type="evidence" value="ECO:0007669"/>
    <property type="project" value="InterPro"/>
</dbReference>
<organism evidence="10 11">
    <name type="scientific">Calocera viscosa (strain TUFC12733)</name>
    <dbReference type="NCBI Taxonomy" id="1330018"/>
    <lineage>
        <taxon>Eukaryota</taxon>
        <taxon>Fungi</taxon>
        <taxon>Dikarya</taxon>
        <taxon>Basidiomycota</taxon>
        <taxon>Agaricomycotina</taxon>
        <taxon>Dacrymycetes</taxon>
        <taxon>Dacrymycetales</taxon>
        <taxon>Dacrymycetaceae</taxon>
        <taxon>Calocera</taxon>
    </lineage>
</organism>
<dbReference type="STRING" id="1330018.A0A167Q3N3"/>
<dbReference type="InterPro" id="IPR008927">
    <property type="entry name" value="6-PGluconate_DH-like_C_sf"/>
</dbReference>
<evidence type="ECO:0000256" key="6">
    <source>
        <dbReference type="ARBA" id="ARBA00023027"/>
    </source>
</evidence>
<proteinExistence type="inferred from homology"/>
<dbReference type="InterPro" id="IPR036291">
    <property type="entry name" value="NAD(P)-bd_dom_sf"/>
</dbReference>
<dbReference type="Pfam" id="PF03446">
    <property type="entry name" value="NAD_binding_2"/>
    <property type="match status" value="1"/>
</dbReference>
<evidence type="ECO:0000256" key="5">
    <source>
        <dbReference type="ARBA" id="ARBA00023002"/>
    </source>
</evidence>
<keyword evidence="6" id="KW-0520">NAD</keyword>
<feature type="domain" description="3-hydroxyisobutyrate dehydrogenase-like NAD-binding" evidence="9">
    <location>
        <begin position="216"/>
        <end position="345"/>
    </location>
</feature>
<dbReference type="SUPFAM" id="SSF51735">
    <property type="entry name" value="NAD(P)-binding Rossmann-fold domains"/>
    <property type="match status" value="1"/>
</dbReference>
<keyword evidence="4" id="KW-0101">Branched-chain amino acid catabolism</keyword>
<dbReference type="EC" id="1.1.1.31" evidence="3"/>
<dbReference type="Pfam" id="PF14833">
    <property type="entry name" value="NAD_binding_11"/>
    <property type="match status" value="1"/>
</dbReference>
<evidence type="ECO:0000256" key="1">
    <source>
        <dbReference type="ARBA" id="ARBA00005109"/>
    </source>
</evidence>
<evidence type="ECO:0000259" key="8">
    <source>
        <dbReference type="Pfam" id="PF03446"/>
    </source>
</evidence>
<evidence type="ECO:0000313" key="10">
    <source>
        <dbReference type="EMBL" id="KZO99379.1"/>
    </source>
</evidence>
<dbReference type="GO" id="GO:0006574">
    <property type="term" value="P:L-valine catabolic process"/>
    <property type="evidence" value="ECO:0007669"/>
    <property type="project" value="TreeGrafter"/>
</dbReference>
<dbReference type="InterPro" id="IPR002204">
    <property type="entry name" value="3-OH-isobutyrate_DH-rel_CS"/>
</dbReference>
<comment type="similarity">
    <text evidence="2">Belongs to the HIBADH-related family. 3-hydroxyisobutyrate dehydrogenase subfamily.</text>
</comment>
<dbReference type="AlphaFoldDB" id="A0A167Q3N3"/>
<dbReference type="EMBL" id="KV417272">
    <property type="protein sequence ID" value="KZO99379.1"/>
    <property type="molecule type" value="Genomic_DNA"/>
</dbReference>
<feature type="domain" description="6-phosphogluconate dehydrogenase NADP-binding" evidence="8">
    <location>
        <begin position="80"/>
        <end position="213"/>
    </location>
</feature>
<dbReference type="InterPro" id="IPR013328">
    <property type="entry name" value="6PGD_dom2"/>
</dbReference>
<dbReference type="OrthoDB" id="435038at2759"/>
<dbReference type="FunFam" id="1.10.1040.10:FF:000006">
    <property type="entry name" value="3-hydroxyisobutyrate dehydrogenase"/>
    <property type="match status" value="1"/>
</dbReference>
<dbReference type="InterPro" id="IPR006115">
    <property type="entry name" value="6PGDH_NADP-bd"/>
</dbReference>
<name>A0A167Q3N3_CALVF</name>
<dbReference type="PROSITE" id="PS00895">
    <property type="entry name" value="3_HYDROXYISOBUT_DH"/>
    <property type="match status" value="1"/>
</dbReference>
<dbReference type="Gene3D" id="3.40.50.720">
    <property type="entry name" value="NAD(P)-binding Rossmann-like Domain"/>
    <property type="match status" value="1"/>
</dbReference>
<protein>
    <recommendedName>
        <fullName evidence="3">3-hydroxyisobutyrate dehydrogenase</fullName>
        <ecNumber evidence="3">1.1.1.31</ecNumber>
    </recommendedName>
</protein>
<evidence type="ECO:0000259" key="9">
    <source>
        <dbReference type="Pfam" id="PF14833"/>
    </source>
</evidence>
<dbReference type="InterPro" id="IPR029154">
    <property type="entry name" value="HIBADH-like_NADP-bd"/>
</dbReference>
<dbReference type="GO" id="GO:0008442">
    <property type="term" value="F:3-hydroxyisobutyrate dehydrogenase activity"/>
    <property type="evidence" value="ECO:0007669"/>
    <property type="project" value="UniProtKB-EC"/>
</dbReference>
<dbReference type="Gene3D" id="1.10.1040.10">
    <property type="entry name" value="N-(1-d-carboxylethyl)-l-norvaline Dehydrogenase, domain 2"/>
    <property type="match status" value="1"/>
</dbReference>
<comment type="catalytic activity">
    <reaction evidence="7">
        <text>3-hydroxy-2-methylpropanoate + NAD(+) = 2-methyl-3-oxopropanoate + NADH + H(+)</text>
        <dbReference type="Rhea" id="RHEA:17681"/>
        <dbReference type="ChEBI" id="CHEBI:11805"/>
        <dbReference type="ChEBI" id="CHEBI:15378"/>
        <dbReference type="ChEBI" id="CHEBI:57540"/>
        <dbReference type="ChEBI" id="CHEBI:57700"/>
        <dbReference type="ChEBI" id="CHEBI:57945"/>
        <dbReference type="EC" id="1.1.1.31"/>
    </reaction>
</comment>
<accession>A0A167Q3N3</accession>
<gene>
    <name evidence="10" type="ORF">CALVIDRAFT_379269</name>
</gene>
<evidence type="ECO:0000256" key="2">
    <source>
        <dbReference type="ARBA" id="ARBA00006013"/>
    </source>
</evidence>
<dbReference type="GO" id="GO:0051287">
    <property type="term" value="F:NAD binding"/>
    <property type="evidence" value="ECO:0007669"/>
    <property type="project" value="InterPro"/>
</dbReference>
<evidence type="ECO:0000256" key="4">
    <source>
        <dbReference type="ARBA" id="ARBA00022456"/>
    </source>
</evidence>
<reference evidence="10 11" key="1">
    <citation type="journal article" date="2016" name="Mol. Biol. Evol.">
        <title>Comparative Genomics of Early-Diverging Mushroom-Forming Fungi Provides Insights into the Origins of Lignocellulose Decay Capabilities.</title>
        <authorList>
            <person name="Nagy L.G."/>
            <person name="Riley R."/>
            <person name="Tritt A."/>
            <person name="Adam C."/>
            <person name="Daum C."/>
            <person name="Floudas D."/>
            <person name="Sun H."/>
            <person name="Yadav J.S."/>
            <person name="Pangilinan J."/>
            <person name="Larsson K.H."/>
            <person name="Matsuura K."/>
            <person name="Barry K."/>
            <person name="Labutti K."/>
            <person name="Kuo R."/>
            <person name="Ohm R.A."/>
            <person name="Bhattacharya S.S."/>
            <person name="Shirouzu T."/>
            <person name="Yoshinaga Y."/>
            <person name="Martin F.M."/>
            <person name="Grigoriev I.V."/>
            <person name="Hibbett D.S."/>
        </authorList>
    </citation>
    <scope>NUCLEOTIDE SEQUENCE [LARGE SCALE GENOMIC DNA]</scope>
    <source>
        <strain evidence="10 11">TUFC12733</strain>
    </source>
</reference>
<dbReference type="Proteomes" id="UP000076738">
    <property type="component" value="Unassembled WGS sequence"/>
</dbReference>
<sequence length="361" mass="38503">MRPSISIFQAALSHPGDGPLTLGFIGLGAMGRHMARNLYYKTLLAHDDGKIKRSDQTPVMLLCDANEEGPRKLIDDFADKHAAEASRVRMESVASPQELAMRADVIFTALPSSPEVKSVYLGAQGILSGLNAPMRHDRRQLCVDATTLDVAVAREVSAAIRQAKVDMVDAPMSGGIVGAEAGTLSFMVGGPKKAFYRAEPYLMLMGSKVIHCGESGMGLAAKISNNLILGINQIAIAEGLLLGTSLGLDAALLTKIINNSTGVSWPSRVNNPIPGALKGTSPPCERDYEGGFASKLMLKDLNLAMHAAEDAGVPLPMGSKATDEYSTVVQDGELARKDFSVVYEYLKRRMASRTEAGSEKQ</sequence>
<dbReference type="GO" id="GO:0005739">
    <property type="term" value="C:mitochondrion"/>
    <property type="evidence" value="ECO:0007669"/>
    <property type="project" value="TreeGrafter"/>
</dbReference>